<protein>
    <recommendedName>
        <fullName evidence="3">Apple domain-containing protein</fullName>
    </recommendedName>
</protein>
<dbReference type="HOGENOM" id="CLU_863380_0_0_1"/>
<feature type="region of interest" description="Disordered" evidence="1">
    <location>
        <begin position="52"/>
        <end position="230"/>
    </location>
</feature>
<name>U1GDJ7_ENDPU</name>
<dbReference type="InterPro" id="IPR003609">
    <property type="entry name" value="Pan_app"/>
</dbReference>
<keyword evidence="2" id="KW-0732">Signal</keyword>
<feature type="compositionally biased region" description="Polar residues" evidence="1">
    <location>
        <begin position="99"/>
        <end position="134"/>
    </location>
</feature>
<feature type="compositionally biased region" description="Low complexity" evidence="1">
    <location>
        <begin position="137"/>
        <end position="152"/>
    </location>
</feature>
<dbReference type="GeneID" id="19243657"/>
<dbReference type="AlphaFoldDB" id="U1GDJ7"/>
<dbReference type="RefSeq" id="XP_007787020.1">
    <property type="nucleotide sequence ID" value="XM_007788830.1"/>
</dbReference>
<evidence type="ECO:0000259" key="3">
    <source>
        <dbReference type="PROSITE" id="PS50948"/>
    </source>
</evidence>
<dbReference type="OrthoDB" id="10529068at2759"/>
<feature type="chain" id="PRO_5004611352" description="Apple domain-containing protein" evidence="2">
    <location>
        <begin position="20"/>
        <end position="322"/>
    </location>
</feature>
<reference evidence="5" key="1">
    <citation type="journal article" date="2014" name="BMC Genomics">
        <title>Genome characteristics reveal the impact of lichenization on lichen-forming fungus Endocarpon pusillum Hedwig (Verrucariales, Ascomycota).</title>
        <authorList>
            <person name="Wang Y.-Y."/>
            <person name="Liu B."/>
            <person name="Zhang X.-Y."/>
            <person name="Zhou Q.-M."/>
            <person name="Zhang T."/>
            <person name="Li H."/>
            <person name="Yu Y.-F."/>
            <person name="Zhang X.-L."/>
            <person name="Hao X.-Y."/>
            <person name="Wang M."/>
            <person name="Wang L."/>
            <person name="Wei J.-C."/>
        </authorList>
    </citation>
    <scope>NUCLEOTIDE SEQUENCE [LARGE SCALE GENOMIC DNA]</scope>
    <source>
        <strain evidence="5">Z07020 / HMAS-L-300199</strain>
    </source>
</reference>
<feature type="signal peptide" evidence="2">
    <location>
        <begin position="1"/>
        <end position="19"/>
    </location>
</feature>
<feature type="domain" description="Apple" evidence="3">
    <location>
        <begin position="223"/>
        <end position="294"/>
    </location>
</feature>
<keyword evidence="5" id="KW-1185">Reference proteome</keyword>
<evidence type="ECO:0000313" key="4">
    <source>
        <dbReference type="EMBL" id="ERF75662.1"/>
    </source>
</evidence>
<organism evidence="4 5">
    <name type="scientific">Endocarpon pusillum (strain Z07020 / HMAS-L-300199)</name>
    <name type="common">Lichen-forming fungus</name>
    <dbReference type="NCBI Taxonomy" id="1263415"/>
    <lineage>
        <taxon>Eukaryota</taxon>
        <taxon>Fungi</taxon>
        <taxon>Dikarya</taxon>
        <taxon>Ascomycota</taxon>
        <taxon>Pezizomycotina</taxon>
        <taxon>Eurotiomycetes</taxon>
        <taxon>Chaetothyriomycetidae</taxon>
        <taxon>Verrucariales</taxon>
        <taxon>Verrucariaceae</taxon>
        <taxon>Endocarpon</taxon>
    </lineage>
</organism>
<feature type="compositionally biased region" description="Low complexity" evidence="1">
    <location>
        <begin position="219"/>
        <end position="230"/>
    </location>
</feature>
<evidence type="ECO:0000256" key="2">
    <source>
        <dbReference type="SAM" id="SignalP"/>
    </source>
</evidence>
<feature type="compositionally biased region" description="Polar residues" evidence="1">
    <location>
        <begin position="165"/>
        <end position="175"/>
    </location>
</feature>
<dbReference type="PROSITE" id="PS50948">
    <property type="entry name" value="PAN"/>
    <property type="match status" value="1"/>
</dbReference>
<feature type="compositionally biased region" description="Low complexity" evidence="1">
    <location>
        <begin position="60"/>
        <end position="82"/>
    </location>
</feature>
<dbReference type="EMBL" id="KE720801">
    <property type="protein sequence ID" value="ERF75662.1"/>
    <property type="molecule type" value="Genomic_DNA"/>
</dbReference>
<evidence type="ECO:0000256" key="1">
    <source>
        <dbReference type="SAM" id="MobiDB-lite"/>
    </source>
</evidence>
<proteinExistence type="predicted"/>
<feature type="compositionally biased region" description="Low complexity" evidence="1">
    <location>
        <begin position="181"/>
        <end position="203"/>
    </location>
</feature>
<accession>U1GDJ7</accession>
<dbReference type="Proteomes" id="UP000019373">
    <property type="component" value="Unassembled WGS sequence"/>
</dbReference>
<evidence type="ECO:0000313" key="5">
    <source>
        <dbReference type="Proteomes" id="UP000019373"/>
    </source>
</evidence>
<gene>
    <name evidence="4" type="ORF">EPUS_08815</name>
</gene>
<sequence length="322" mass="33902">MKCHHIISLVLALSAPIAAFKDNGQLQKADGEKNTTYVTRYVTVCPTPKTCEFASPTAVPSTRSHPSGSRSSESGKPTGSSSARPNSFVKPTSPPHPTGSDSSSHYLPTSAGNTRSSNSTTPQHPTGSKSSSYRMPTGTGRTSSRTSVNSTSQYYPTGSSYSSSVKITKSANTTKSETHPTSSRASASSSSTTSATSSSVRSSPTECVPKATAVPNPRSGSTCGKKGGTSATGIADSYTTDASSCALACHYKSRCVAFSYDTSNPDLPLCRLYATRVSSGINDYGMYTFYDSTCFQVVEDCLSRKKRSVGLSEEEIRRIIKA</sequence>